<keyword evidence="8 9" id="KW-0234">DNA repair</keyword>
<evidence type="ECO:0000256" key="7">
    <source>
        <dbReference type="ARBA" id="ARBA00023125"/>
    </source>
</evidence>
<dbReference type="GO" id="GO:0016787">
    <property type="term" value="F:hydrolase activity"/>
    <property type="evidence" value="ECO:0007669"/>
    <property type="project" value="UniProtKB-KW"/>
</dbReference>
<dbReference type="InterPro" id="IPR005118">
    <property type="entry name" value="TRCF_C"/>
</dbReference>
<evidence type="ECO:0000313" key="12">
    <source>
        <dbReference type="EMBL" id="RZI46613.1"/>
    </source>
</evidence>
<gene>
    <name evidence="9 12" type="primary">mfd</name>
    <name evidence="12" type="ORF">EQU50_03230</name>
</gene>
<accession>A0A4Q7DII1</accession>
<dbReference type="SMART" id="SM00487">
    <property type="entry name" value="DEXDc"/>
    <property type="match status" value="1"/>
</dbReference>
<dbReference type="Pfam" id="PF17757">
    <property type="entry name" value="UvrB_inter"/>
    <property type="match status" value="1"/>
</dbReference>
<dbReference type="HAMAP" id="MF_00969">
    <property type="entry name" value="TRCF"/>
    <property type="match status" value="1"/>
</dbReference>
<keyword evidence="3 9" id="KW-0227">DNA damage</keyword>
<evidence type="ECO:0000313" key="13">
    <source>
        <dbReference type="Proteomes" id="UP000293550"/>
    </source>
</evidence>
<dbReference type="CDD" id="cd17991">
    <property type="entry name" value="DEXHc_TRCF"/>
    <property type="match status" value="1"/>
</dbReference>
<dbReference type="Gene3D" id="3.30.2060.10">
    <property type="entry name" value="Penicillin-binding protein 1b domain"/>
    <property type="match status" value="1"/>
</dbReference>
<dbReference type="NCBIfam" id="TIGR00580">
    <property type="entry name" value="mfd"/>
    <property type="match status" value="1"/>
</dbReference>
<comment type="function">
    <text evidence="9">Couples transcription and DNA repair by recognizing RNA polymerase (RNAP) stalled at DNA lesions. Mediates ATP-dependent release of RNAP and its truncated transcript from the DNA, and recruitment of nucleotide excision repair machinery to the damaged site.</text>
</comment>
<dbReference type="Pfam" id="PF03461">
    <property type="entry name" value="TRCF"/>
    <property type="match status" value="1"/>
</dbReference>
<dbReference type="PROSITE" id="PS51192">
    <property type="entry name" value="HELICASE_ATP_BIND_1"/>
    <property type="match status" value="1"/>
</dbReference>
<dbReference type="InterPro" id="IPR027417">
    <property type="entry name" value="P-loop_NTPase"/>
</dbReference>
<dbReference type="PROSITE" id="PS51194">
    <property type="entry name" value="HELICASE_CTER"/>
    <property type="match status" value="1"/>
</dbReference>
<evidence type="ECO:0000256" key="1">
    <source>
        <dbReference type="ARBA" id="ARBA00022490"/>
    </source>
</evidence>
<dbReference type="InterPro" id="IPR004576">
    <property type="entry name" value="Mfd"/>
</dbReference>
<proteinExistence type="inferred from homology"/>
<dbReference type="SUPFAM" id="SSF143517">
    <property type="entry name" value="TRCF domain-like"/>
    <property type="match status" value="1"/>
</dbReference>
<comment type="similarity">
    <text evidence="9">In the C-terminal section; belongs to the helicase family. RecG subfamily.</text>
</comment>
<dbReference type="Proteomes" id="UP000293550">
    <property type="component" value="Unassembled WGS sequence"/>
</dbReference>
<dbReference type="InterPro" id="IPR036101">
    <property type="entry name" value="CarD-like/TRCF_RID_sf"/>
</dbReference>
<keyword evidence="4 9" id="KW-0378">Hydrolase</keyword>
<dbReference type="Pfam" id="PF00270">
    <property type="entry name" value="DEAD"/>
    <property type="match status" value="1"/>
</dbReference>
<dbReference type="Gene3D" id="3.40.50.11180">
    <property type="match status" value="1"/>
</dbReference>
<dbReference type="EMBL" id="SCFB01000004">
    <property type="protein sequence ID" value="RZI46613.1"/>
    <property type="molecule type" value="Genomic_DNA"/>
</dbReference>
<dbReference type="SUPFAM" id="SSF141259">
    <property type="entry name" value="CarD-like"/>
    <property type="match status" value="1"/>
</dbReference>
<dbReference type="InterPro" id="IPR041471">
    <property type="entry name" value="UvrB_inter"/>
</dbReference>
<dbReference type="GO" id="GO:0006355">
    <property type="term" value="P:regulation of DNA-templated transcription"/>
    <property type="evidence" value="ECO:0007669"/>
    <property type="project" value="UniProtKB-UniRule"/>
</dbReference>
<sequence>MMAGSVYLGGVPTSYQPFVIEKLWQDHAQPLLVVTSTEEHVGALQEQLNRIAPHIQCLNFPAWDCLPYDRVSPSQDIVTQRLETLTTLIHQPQRFCVITSVAALAQHLPPRLSLIGESLDLQIGQKIAREALLSYLTHKGFRRCETVYEPGDYAVRGSIVDIFPTTCENPLRLDFFDDVLDALKSFDPITQKTIAVCERVELKPIHEVTLTLETIQQFRQKYRQLFGASKVGIESDALYESISAGRSYAGMEHWLPLFYDGCETLLDYFPNALMIKEDAADQALISHQQSIHEYYQARANPIGREGTYRPLPPEQLYWTKTEWEDFQRTVEVVSLSPFVAENSQDQGGRLPPDFTAIRQSQPEKVFDQVCQTIQTHQQQGRLVVITSHTDGSRQRLESLLRAQGLKRILAVQNWPADGADRGVVYSLTAPFEQGFMTPDQLVLTEQDILGDRMVRKSPKRKKSSVFQDASQLAVGDLIVHNDHGIGRYLRLETLTVNQKAHDCLCLEYEGGDKLFLPVENLELISRYGDENSLASLDRLGSAAWQNRKSKVKKRIRVIADYLIRLAAERALHQGVVLDKISNEYDQFCARFPYAETEDQQRVIEETLNDLTLGKPMDRLVCGDVGFGKTEVALRAAYMAVANGKQVALIVPTTLLARQHYQTFRQRFHGLPYRVQQLSRLVKTKEAGEIKKDLEAGHVNIIIATQAILANDVRFHDLGLLIVDEEQHFGVKQKEKLKTLKTDVHVLTLTATPIPRTLQLALSGVRELSLITTPPIDRLAVRTFVMPYDSVVIKEAILREYHRGGQIFYVSPRLEDLATLQEQLGVLVPEVKIAIAHGQMPAAQLEDVMTAFYDRAFHVLLSTNIVESGIDIPTANTLIIHRADLFGLSQLYQLRGRVGRAKVQGYAYLTLPADKPISDTAQKRLTVMQSLDSLGAGFRLASHDMDIRGAGNIVGEEQSGHIREVGVELYQNLLQEAIIMARAEQANQADAFEETWTPQINLSMAILIPETYVKDLGLRLELYRRLAHLQERAQINEFAAELVDRFGALPREVKNLLAVIELKSLCRQAHIEKIDAGPKGLVIGFRDGTFSNPKALLVYLQSPVVHQAGATKIRPDQKLVFIREWPSEQLRLRGTTEIVKAIAALV</sequence>
<dbReference type="GO" id="GO:0003678">
    <property type="term" value="F:DNA helicase activity"/>
    <property type="evidence" value="ECO:0007669"/>
    <property type="project" value="TreeGrafter"/>
</dbReference>
<dbReference type="SMART" id="SM00490">
    <property type="entry name" value="HELICc"/>
    <property type="match status" value="1"/>
</dbReference>
<dbReference type="InterPro" id="IPR003711">
    <property type="entry name" value="CarD-like/TRCF_RID"/>
</dbReference>
<dbReference type="InterPro" id="IPR037235">
    <property type="entry name" value="TRCF-like_C_D7"/>
</dbReference>
<dbReference type="GO" id="GO:0005737">
    <property type="term" value="C:cytoplasm"/>
    <property type="evidence" value="ECO:0007669"/>
    <property type="project" value="UniProtKB-SubCell"/>
</dbReference>
<keyword evidence="1 9" id="KW-0963">Cytoplasm</keyword>
<dbReference type="SMART" id="SM01058">
    <property type="entry name" value="CarD_TRCF"/>
    <property type="match status" value="1"/>
</dbReference>
<dbReference type="EC" id="3.6.4.-" evidence="9"/>
<evidence type="ECO:0000256" key="3">
    <source>
        <dbReference type="ARBA" id="ARBA00022763"/>
    </source>
</evidence>
<dbReference type="Gene3D" id="3.90.1150.50">
    <property type="entry name" value="Transcription-repair-coupling factor, D7 domain"/>
    <property type="match status" value="1"/>
</dbReference>
<evidence type="ECO:0000259" key="10">
    <source>
        <dbReference type="PROSITE" id="PS51192"/>
    </source>
</evidence>
<dbReference type="PANTHER" id="PTHR47964:SF1">
    <property type="entry name" value="ATP-DEPENDENT DNA HELICASE HOMOLOG RECG, CHLOROPLASTIC"/>
    <property type="match status" value="1"/>
</dbReference>
<dbReference type="SMART" id="SM00982">
    <property type="entry name" value="TRCF"/>
    <property type="match status" value="1"/>
</dbReference>
<dbReference type="OrthoDB" id="9804325at2"/>
<reference evidence="12 13" key="1">
    <citation type="submission" date="2018-10" db="EMBL/GenBank/DDBJ databases">
        <title>An updated phylogeny of the Alphaproteobacteria reveals that the parasitic Rickettsiales and Holosporales have independent origins.</title>
        <authorList>
            <person name="Munoz-Gomez S.A."/>
            <person name="Hess S."/>
            <person name="Burger G."/>
            <person name="Lang B.F."/>
            <person name="Susko E."/>
            <person name="Slamovits C.H."/>
            <person name="Roger A.J."/>
        </authorList>
    </citation>
    <scope>NUCLEOTIDE SEQUENCE [LARGE SCALE GENOMIC DNA]</scope>
    <source>
        <strain evidence="12">HOLO01</strain>
    </source>
</reference>
<comment type="similarity">
    <text evidence="9">In the N-terminal section; belongs to the UvrB family.</text>
</comment>
<dbReference type="InterPro" id="IPR047112">
    <property type="entry name" value="RecG/Mfd"/>
</dbReference>
<evidence type="ECO:0000256" key="8">
    <source>
        <dbReference type="ARBA" id="ARBA00023204"/>
    </source>
</evidence>
<dbReference type="GO" id="GO:0000716">
    <property type="term" value="P:transcription-coupled nucleotide-excision repair, DNA damage recognition"/>
    <property type="evidence" value="ECO:0007669"/>
    <property type="project" value="UniProtKB-UniRule"/>
</dbReference>
<comment type="subcellular location">
    <subcellularLocation>
        <location evidence="9">Cytoplasm</location>
    </subcellularLocation>
</comment>
<dbReference type="Gene3D" id="3.40.50.11140">
    <property type="match status" value="1"/>
</dbReference>
<name>A0A4Q7DII1_9PROT</name>
<feature type="domain" description="Helicase ATP-binding" evidence="10">
    <location>
        <begin position="609"/>
        <end position="770"/>
    </location>
</feature>
<comment type="caution">
    <text evidence="12">The sequence shown here is derived from an EMBL/GenBank/DDBJ whole genome shotgun (WGS) entry which is preliminary data.</text>
</comment>
<dbReference type="PANTHER" id="PTHR47964">
    <property type="entry name" value="ATP-DEPENDENT DNA HELICASE HOMOLOG RECG, CHLOROPLASTIC"/>
    <property type="match status" value="1"/>
</dbReference>
<dbReference type="Pfam" id="PF02559">
    <property type="entry name" value="CarD_TRCF_RID"/>
    <property type="match status" value="1"/>
</dbReference>
<organism evidence="12 13">
    <name type="scientific">Candidatus Finniella inopinata</name>
    <dbReference type="NCBI Taxonomy" id="1696036"/>
    <lineage>
        <taxon>Bacteria</taxon>
        <taxon>Pseudomonadati</taxon>
        <taxon>Pseudomonadota</taxon>
        <taxon>Alphaproteobacteria</taxon>
        <taxon>Holosporales</taxon>
        <taxon>Candidatus Paracaedibacteraceae</taxon>
        <taxon>Candidatus Finniella</taxon>
    </lineage>
</organism>
<keyword evidence="13" id="KW-1185">Reference proteome</keyword>
<keyword evidence="2 9" id="KW-0547">Nucleotide-binding</keyword>
<dbReference type="Gene3D" id="2.40.10.170">
    <property type="match status" value="1"/>
</dbReference>
<dbReference type="InterPro" id="IPR011545">
    <property type="entry name" value="DEAD/DEAH_box_helicase_dom"/>
</dbReference>
<protein>
    <recommendedName>
        <fullName evidence="9">Transcription-repair-coupling factor</fullName>
        <shortName evidence="9">TRCF</shortName>
        <ecNumber evidence="9">3.6.4.-</ecNumber>
    </recommendedName>
</protein>
<feature type="domain" description="Helicase C-terminal" evidence="11">
    <location>
        <begin position="791"/>
        <end position="945"/>
    </location>
</feature>
<dbReference type="InterPro" id="IPR001650">
    <property type="entry name" value="Helicase_C-like"/>
</dbReference>
<dbReference type="SUPFAM" id="SSF52540">
    <property type="entry name" value="P-loop containing nucleoside triphosphate hydrolases"/>
    <property type="match status" value="4"/>
</dbReference>
<dbReference type="Gene3D" id="3.40.50.300">
    <property type="entry name" value="P-loop containing nucleotide triphosphate hydrolases"/>
    <property type="match status" value="2"/>
</dbReference>
<evidence type="ECO:0000259" key="11">
    <source>
        <dbReference type="PROSITE" id="PS51194"/>
    </source>
</evidence>
<dbReference type="Pfam" id="PF00271">
    <property type="entry name" value="Helicase_C"/>
    <property type="match status" value="1"/>
</dbReference>
<dbReference type="GO" id="GO:0005524">
    <property type="term" value="F:ATP binding"/>
    <property type="evidence" value="ECO:0007669"/>
    <property type="project" value="UniProtKB-UniRule"/>
</dbReference>
<evidence type="ECO:0000256" key="4">
    <source>
        <dbReference type="ARBA" id="ARBA00022801"/>
    </source>
</evidence>
<dbReference type="GO" id="GO:0003684">
    <property type="term" value="F:damaged DNA binding"/>
    <property type="evidence" value="ECO:0007669"/>
    <property type="project" value="InterPro"/>
</dbReference>
<evidence type="ECO:0000256" key="5">
    <source>
        <dbReference type="ARBA" id="ARBA00022806"/>
    </source>
</evidence>
<evidence type="ECO:0000256" key="6">
    <source>
        <dbReference type="ARBA" id="ARBA00022840"/>
    </source>
</evidence>
<keyword evidence="6 9" id="KW-0067">ATP-binding</keyword>
<dbReference type="InterPro" id="IPR014001">
    <property type="entry name" value="Helicase_ATP-bd"/>
</dbReference>
<keyword evidence="5" id="KW-0347">Helicase</keyword>
<evidence type="ECO:0000256" key="9">
    <source>
        <dbReference type="HAMAP-Rule" id="MF_00969"/>
    </source>
</evidence>
<keyword evidence="7 9" id="KW-0238">DNA-binding</keyword>
<evidence type="ECO:0000256" key="2">
    <source>
        <dbReference type="ARBA" id="ARBA00022741"/>
    </source>
</evidence>
<dbReference type="AlphaFoldDB" id="A0A4Q7DII1"/>